<dbReference type="PROSITE" id="PS50005">
    <property type="entry name" value="TPR"/>
    <property type="match status" value="1"/>
</dbReference>
<evidence type="ECO:0000256" key="1">
    <source>
        <dbReference type="PROSITE-ProRule" id="PRU00339"/>
    </source>
</evidence>
<dbReference type="RefSeq" id="WP_073121257.1">
    <property type="nucleotide sequence ID" value="NZ_FRAA01000002.1"/>
</dbReference>
<proteinExistence type="predicted"/>
<dbReference type="Pfam" id="PF14559">
    <property type="entry name" value="TPR_19"/>
    <property type="match status" value="1"/>
</dbReference>
<dbReference type="InterPro" id="IPR019734">
    <property type="entry name" value="TPR_rpt"/>
</dbReference>
<feature type="repeat" description="TPR" evidence="1">
    <location>
        <begin position="186"/>
        <end position="219"/>
    </location>
</feature>
<evidence type="ECO:0000313" key="2">
    <source>
        <dbReference type="EMBL" id="SHJ97466.1"/>
    </source>
</evidence>
<dbReference type="AlphaFoldDB" id="A0A1M6NPB2"/>
<keyword evidence="3" id="KW-1185">Reference proteome</keyword>
<evidence type="ECO:0000313" key="3">
    <source>
        <dbReference type="Proteomes" id="UP000184474"/>
    </source>
</evidence>
<dbReference type="Gene3D" id="1.25.40.10">
    <property type="entry name" value="Tetratricopeptide repeat domain"/>
    <property type="match status" value="1"/>
</dbReference>
<sequence length="269" mass="30140">MSTHRWLVLIGGIALIFVLFSLPKVVVDNDAIDTEIVDTAAPVEGTHGFSISEADQKRRDFLKNQLADADKEKSVIFADSLARLYLGYNQLDSASYFADVILEYDQSIVGQQKAGEIYFQLFGISLNQADLAKYANKAQVCFQKVIEEKEDPDTKAKLAMTMVISDNPMQGISMLREILDEYPDNTTALYSLGMLSIQSGQYDKAIGRFEKLMTIDATNQQAAFLLATSYFETGQRDKAKQWFENIKSTSTDPAILSSTDQYLKELNEF</sequence>
<dbReference type="STRING" id="156994.SAMN04488028_102340"/>
<organism evidence="2 3">
    <name type="scientific">Reichenbachiella agariperforans</name>
    <dbReference type="NCBI Taxonomy" id="156994"/>
    <lineage>
        <taxon>Bacteria</taxon>
        <taxon>Pseudomonadati</taxon>
        <taxon>Bacteroidota</taxon>
        <taxon>Cytophagia</taxon>
        <taxon>Cytophagales</taxon>
        <taxon>Reichenbachiellaceae</taxon>
        <taxon>Reichenbachiella</taxon>
    </lineage>
</organism>
<keyword evidence="1" id="KW-0802">TPR repeat</keyword>
<gene>
    <name evidence="2" type="ORF">SAMN04488028_102340</name>
</gene>
<dbReference type="SUPFAM" id="SSF48452">
    <property type="entry name" value="TPR-like"/>
    <property type="match status" value="1"/>
</dbReference>
<reference evidence="3" key="1">
    <citation type="submission" date="2016-11" db="EMBL/GenBank/DDBJ databases">
        <authorList>
            <person name="Varghese N."/>
            <person name="Submissions S."/>
        </authorList>
    </citation>
    <scope>NUCLEOTIDE SEQUENCE [LARGE SCALE GENOMIC DNA]</scope>
    <source>
        <strain evidence="3">DSM 26134</strain>
    </source>
</reference>
<dbReference type="InterPro" id="IPR011990">
    <property type="entry name" value="TPR-like_helical_dom_sf"/>
</dbReference>
<dbReference type="Proteomes" id="UP000184474">
    <property type="component" value="Unassembled WGS sequence"/>
</dbReference>
<name>A0A1M6NPB2_REIAG</name>
<dbReference type="EMBL" id="FRAA01000002">
    <property type="protein sequence ID" value="SHJ97466.1"/>
    <property type="molecule type" value="Genomic_DNA"/>
</dbReference>
<accession>A0A1M6NPB2</accession>
<protein>
    <submittedName>
        <fullName evidence="2">Tetratricopeptide repeat-containing protein</fullName>
    </submittedName>
</protein>